<evidence type="ECO:0008006" key="4">
    <source>
        <dbReference type="Google" id="ProtNLM"/>
    </source>
</evidence>
<gene>
    <name evidence="1" type="primary">A04g505590.1_BraROA</name>
    <name evidence="2" type="synonym">A04p019700.1_BraROA</name>
    <name evidence="1" type="ORF">IGI04_015727</name>
    <name evidence="2" type="ORF">IGI04_015751</name>
</gene>
<name>A0ABQ7MRE5_BRACM</name>
<evidence type="ECO:0000313" key="1">
    <source>
        <dbReference type="EMBL" id="KAG5401120.1"/>
    </source>
</evidence>
<accession>A0ABQ7MRE5</accession>
<comment type="caution">
    <text evidence="1">The sequence shown here is derived from an EMBL/GenBank/DDBJ whole genome shotgun (WGS) entry which is preliminary data.</text>
</comment>
<dbReference type="Proteomes" id="UP000823674">
    <property type="component" value="Chromosome A04"/>
</dbReference>
<evidence type="ECO:0000313" key="2">
    <source>
        <dbReference type="EMBL" id="KAG5401144.1"/>
    </source>
</evidence>
<keyword evidence="3" id="KW-1185">Reference proteome</keyword>
<sequence length="109" mass="12530">MCNIAFEWDKGRKLLGVAWVVRNHRGVVICHSRRLFLEVINREEAKFASLLWAVEREFDDLFDAASRPQAWPVFGFQKQIERLLSSLKVLQDKGTGAILRRTMTSGLAI</sequence>
<dbReference type="EMBL" id="JADBGQ010000004">
    <property type="protein sequence ID" value="KAG5401120.1"/>
    <property type="molecule type" value="Genomic_DNA"/>
</dbReference>
<protein>
    <recommendedName>
        <fullName evidence="4">RNase H type-1 domain-containing protein</fullName>
    </recommendedName>
</protein>
<dbReference type="EMBL" id="JADBGQ010000004">
    <property type="protein sequence ID" value="KAG5401144.1"/>
    <property type="molecule type" value="Genomic_DNA"/>
</dbReference>
<organism evidence="1 3">
    <name type="scientific">Brassica rapa subsp. trilocularis</name>
    <dbReference type="NCBI Taxonomy" id="1813537"/>
    <lineage>
        <taxon>Eukaryota</taxon>
        <taxon>Viridiplantae</taxon>
        <taxon>Streptophyta</taxon>
        <taxon>Embryophyta</taxon>
        <taxon>Tracheophyta</taxon>
        <taxon>Spermatophyta</taxon>
        <taxon>Magnoliopsida</taxon>
        <taxon>eudicotyledons</taxon>
        <taxon>Gunneridae</taxon>
        <taxon>Pentapetalae</taxon>
        <taxon>rosids</taxon>
        <taxon>malvids</taxon>
        <taxon>Brassicales</taxon>
        <taxon>Brassicaceae</taxon>
        <taxon>Brassiceae</taxon>
        <taxon>Brassica</taxon>
    </lineage>
</organism>
<evidence type="ECO:0000313" key="3">
    <source>
        <dbReference type="Proteomes" id="UP000823674"/>
    </source>
</evidence>
<reference evidence="1 3" key="1">
    <citation type="submission" date="2021-03" db="EMBL/GenBank/DDBJ databases">
        <authorList>
            <person name="King G.J."/>
            <person name="Bancroft I."/>
            <person name="Baten A."/>
            <person name="Bloomfield J."/>
            <person name="Borpatragohain P."/>
            <person name="He Z."/>
            <person name="Irish N."/>
            <person name="Irwin J."/>
            <person name="Liu K."/>
            <person name="Mauleon R.P."/>
            <person name="Moore J."/>
            <person name="Morris R."/>
            <person name="Ostergaard L."/>
            <person name="Wang B."/>
            <person name="Wells R."/>
        </authorList>
    </citation>
    <scope>NUCLEOTIDE SEQUENCE [LARGE SCALE GENOMIC DNA]</scope>
    <source>
        <strain evidence="1">R-o-18</strain>
        <tissue evidence="1">Leaf</tissue>
    </source>
</reference>
<proteinExistence type="predicted"/>